<evidence type="ECO:0000313" key="6">
    <source>
        <dbReference type="EMBL" id="KAK4382493.1"/>
    </source>
</evidence>
<sequence>MRSIANCFCLSKAKNPPGFEEHTILASETTFNVNEVEALYILFEELSSSIVDDGRIHKEEFLLALFNCSSKKNILAERLFELFDLKRNGVIEFGEFVRSLSIFHPDAPEADKIAFTVKEVKTLNELYRKLGSTLVDDGFLNRMFDMFDFKHDGVIDFGEFVRSMSIFHPDTPQEEKAIFAFKLYDIWQTGFIEKEEVKEMIVEFLNESNLILSDDIIEAIIDKTFEEADSDKDGKIDIEEWKDLAVRRPTLLRNMTIPYLK</sequence>
<dbReference type="InterPro" id="IPR045198">
    <property type="entry name" value="CNBL1-10"/>
</dbReference>
<dbReference type="GO" id="GO:0005509">
    <property type="term" value="F:calcium ion binding"/>
    <property type="evidence" value="ECO:0007669"/>
    <property type="project" value="UniProtKB-UniRule"/>
</dbReference>
<dbReference type="Pfam" id="PF13202">
    <property type="entry name" value="EF-hand_5"/>
    <property type="match status" value="1"/>
</dbReference>
<dbReference type="Pfam" id="PF13833">
    <property type="entry name" value="EF-hand_8"/>
    <property type="match status" value="1"/>
</dbReference>
<dbReference type="PANTHER" id="PTHR23056:SF108">
    <property type="entry name" value="CALCINEURIN B-LIKE PROTEIN 5"/>
    <property type="match status" value="1"/>
</dbReference>
<gene>
    <name evidence="6" type="ORF">Sango_2866200</name>
</gene>
<dbReference type="Gene3D" id="1.10.238.10">
    <property type="entry name" value="EF-hand"/>
    <property type="match status" value="2"/>
</dbReference>
<keyword evidence="1 4" id="KW-0677">Repeat</keyword>
<reference evidence="6" key="1">
    <citation type="submission" date="2020-06" db="EMBL/GenBank/DDBJ databases">
        <authorList>
            <person name="Li T."/>
            <person name="Hu X."/>
            <person name="Zhang T."/>
            <person name="Song X."/>
            <person name="Zhang H."/>
            <person name="Dai N."/>
            <person name="Sheng W."/>
            <person name="Hou X."/>
            <person name="Wei L."/>
        </authorList>
    </citation>
    <scope>NUCLEOTIDE SEQUENCE</scope>
    <source>
        <strain evidence="6">K16</strain>
        <tissue evidence="6">Leaf</tissue>
    </source>
</reference>
<dbReference type="GO" id="GO:0016020">
    <property type="term" value="C:membrane"/>
    <property type="evidence" value="ECO:0007669"/>
    <property type="project" value="UniProtKB-SubCell"/>
</dbReference>
<protein>
    <recommendedName>
        <fullName evidence="4">Calcineurin B-like protein</fullName>
    </recommendedName>
</protein>
<comment type="subunit">
    <text evidence="4">Homodimer. Interacts with CIPK.</text>
</comment>
<evidence type="ECO:0000313" key="7">
    <source>
        <dbReference type="Proteomes" id="UP001289374"/>
    </source>
</evidence>
<dbReference type="EMBL" id="JACGWL010000686">
    <property type="protein sequence ID" value="KAK4382493.1"/>
    <property type="molecule type" value="Genomic_DNA"/>
</dbReference>
<comment type="function">
    <text evidence="4">Acts as a calcium sensor. CBL proteins interact with CIPK serine-threonine protein kinases. Binding of a CBL protein to the regulatory NAF domain of a CIPK protein lead to the activation of the kinase in a calcium-dependent manner.</text>
</comment>
<dbReference type="PRINTS" id="PR00450">
    <property type="entry name" value="RECOVERIN"/>
</dbReference>
<dbReference type="AlphaFoldDB" id="A0AAE1VVR1"/>
<dbReference type="PANTHER" id="PTHR23056">
    <property type="entry name" value="CALCINEURIN B"/>
    <property type="match status" value="1"/>
</dbReference>
<keyword evidence="4" id="KW-0472">Membrane</keyword>
<dbReference type="SMART" id="SM00054">
    <property type="entry name" value="EFh"/>
    <property type="match status" value="4"/>
</dbReference>
<dbReference type="GO" id="GO:0019900">
    <property type="term" value="F:kinase binding"/>
    <property type="evidence" value="ECO:0007669"/>
    <property type="project" value="UniProtKB-UniRule"/>
</dbReference>
<comment type="subcellular location">
    <subcellularLocation>
        <location evidence="4">Membrane</location>
    </subcellularLocation>
</comment>
<comment type="caution">
    <text evidence="6">The sequence shown here is derived from an EMBL/GenBank/DDBJ whole genome shotgun (WGS) entry which is preliminary data.</text>
</comment>
<dbReference type="PROSITE" id="PS00018">
    <property type="entry name" value="EF_HAND_1"/>
    <property type="match status" value="1"/>
</dbReference>
<keyword evidence="4" id="KW-0479">Metal-binding</keyword>
<evidence type="ECO:0000256" key="3">
    <source>
        <dbReference type="ARBA" id="ARBA00023774"/>
    </source>
</evidence>
<feature type="domain" description="EF-hand" evidence="5">
    <location>
        <begin position="216"/>
        <end position="251"/>
    </location>
</feature>
<keyword evidence="7" id="KW-1185">Reference proteome</keyword>
<dbReference type="InterPro" id="IPR018247">
    <property type="entry name" value="EF_Hand_1_Ca_BS"/>
</dbReference>
<feature type="domain" description="EF-hand" evidence="5">
    <location>
        <begin position="172"/>
        <end position="207"/>
    </location>
</feature>
<dbReference type="InterPro" id="IPR002048">
    <property type="entry name" value="EF_hand_dom"/>
</dbReference>
<dbReference type="GO" id="GO:0019722">
    <property type="term" value="P:calcium-mediated signaling"/>
    <property type="evidence" value="ECO:0007669"/>
    <property type="project" value="UniProtKB-UniRule"/>
</dbReference>
<evidence type="ECO:0000256" key="4">
    <source>
        <dbReference type="RuleBase" id="RU369080"/>
    </source>
</evidence>
<dbReference type="InterPro" id="IPR011992">
    <property type="entry name" value="EF-hand-dom_pair"/>
</dbReference>
<name>A0AAE1VVR1_9LAMI</name>
<feature type="domain" description="EF-hand" evidence="5">
    <location>
        <begin position="135"/>
        <end position="170"/>
    </location>
</feature>
<dbReference type="Proteomes" id="UP001289374">
    <property type="component" value="Unassembled WGS sequence"/>
</dbReference>
<evidence type="ECO:0000256" key="2">
    <source>
        <dbReference type="ARBA" id="ARBA00022837"/>
    </source>
</evidence>
<organism evidence="6 7">
    <name type="scientific">Sesamum angolense</name>
    <dbReference type="NCBI Taxonomy" id="2727404"/>
    <lineage>
        <taxon>Eukaryota</taxon>
        <taxon>Viridiplantae</taxon>
        <taxon>Streptophyta</taxon>
        <taxon>Embryophyta</taxon>
        <taxon>Tracheophyta</taxon>
        <taxon>Spermatophyta</taxon>
        <taxon>Magnoliopsida</taxon>
        <taxon>eudicotyledons</taxon>
        <taxon>Gunneridae</taxon>
        <taxon>Pentapetalae</taxon>
        <taxon>asterids</taxon>
        <taxon>lamiids</taxon>
        <taxon>Lamiales</taxon>
        <taxon>Pedaliaceae</taxon>
        <taxon>Sesamum</taxon>
    </lineage>
</organism>
<dbReference type="SUPFAM" id="SSF47473">
    <property type="entry name" value="EF-hand"/>
    <property type="match status" value="2"/>
</dbReference>
<dbReference type="PROSITE" id="PS50222">
    <property type="entry name" value="EF_HAND_2"/>
    <property type="match status" value="4"/>
</dbReference>
<keyword evidence="2 4" id="KW-0106">Calcium</keyword>
<evidence type="ECO:0000259" key="5">
    <source>
        <dbReference type="PROSITE" id="PS50222"/>
    </source>
</evidence>
<reference evidence="6" key="2">
    <citation type="journal article" date="2024" name="Plant">
        <title>Genomic evolution and insights into agronomic trait innovations of Sesamum species.</title>
        <authorList>
            <person name="Miao H."/>
            <person name="Wang L."/>
            <person name="Qu L."/>
            <person name="Liu H."/>
            <person name="Sun Y."/>
            <person name="Le M."/>
            <person name="Wang Q."/>
            <person name="Wei S."/>
            <person name="Zheng Y."/>
            <person name="Lin W."/>
            <person name="Duan Y."/>
            <person name="Cao H."/>
            <person name="Xiong S."/>
            <person name="Wang X."/>
            <person name="Wei L."/>
            <person name="Li C."/>
            <person name="Ma Q."/>
            <person name="Ju M."/>
            <person name="Zhao R."/>
            <person name="Li G."/>
            <person name="Mu C."/>
            <person name="Tian Q."/>
            <person name="Mei H."/>
            <person name="Zhang T."/>
            <person name="Gao T."/>
            <person name="Zhang H."/>
        </authorList>
    </citation>
    <scope>NUCLEOTIDE SEQUENCE</scope>
    <source>
        <strain evidence="6">K16</strain>
    </source>
</reference>
<comment type="similarity">
    <text evidence="3 4">Belongs to the calcineurin regulatory subunit family.</text>
</comment>
<dbReference type="Pfam" id="PF13499">
    <property type="entry name" value="EF-hand_7"/>
    <property type="match status" value="1"/>
</dbReference>
<evidence type="ECO:0000256" key="1">
    <source>
        <dbReference type="ARBA" id="ARBA00022737"/>
    </source>
</evidence>
<accession>A0AAE1VVR1</accession>
<feature type="domain" description="EF-hand" evidence="5">
    <location>
        <begin position="71"/>
        <end position="106"/>
    </location>
</feature>
<proteinExistence type="inferred from homology"/>